<evidence type="ECO:0000313" key="2">
    <source>
        <dbReference type="EMBL" id="KXA88924.1"/>
    </source>
</evidence>
<dbReference type="PANTHER" id="PTHR35149">
    <property type="entry name" value="SLL5132 PROTEIN"/>
    <property type="match status" value="1"/>
</dbReference>
<accession>A0A133U413</accession>
<dbReference type="Proteomes" id="UP000070184">
    <property type="component" value="Unassembled WGS sequence"/>
</dbReference>
<proteinExistence type="predicted"/>
<keyword evidence="3" id="KW-1185">Reference proteome</keyword>
<dbReference type="PANTHER" id="PTHR35149:SF1">
    <property type="entry name" value="DUF5655 DOMAIN-CONTAINING PROTEIN"/>
    <property type="match status" value="1"/>
</dbReference>
<dbReference type="Pfam" id="PF07510">
    <property type="entry name" value="GmrSD_C"/>
    <property type="match status" value="1"/>
</dbReference>
<evidence type="ECO:0000259" key="1">
    <source>
        <dbReference type="Pfam" id="PF07510"/>
    </source>
</evidence>
<dbReference type="AlphaFoldDB" id="A0A133U413"/>
<reference evidence="2 3" key="1">
    <citation type="journal article" date="2016" name="Sci. Rep.">
        <title>Metabolic traits of an uncultured archaeal lineage -MSBL1- from brine pools of the Red Sea.</title>
        <authorList>
            <person name="Mwirichia R."/>
            <person name="Alam I."/>
            <person name="Rashid M."/>
            <person name="Vinu M."/>
            <person name="Ba-Alawi W."/>
            <person name="Anthony Kamau A."/>
            <person name="Kamanda Ngugi D."/>
            <person name="Goker M."/>
            <person name="Klenk H.P."/>
            <person name="Bajic V."/>
            <person name="Stingl U."/>
        </authorList>
    </citation>
    <scope>NUCLEOTIDE SEQUENCE [LARGE SCALE GENOMIC DNA]</scope>
    <source>
        <strain evidence="2">SCGC-AAA259B11</strain>
    </source>
</reference>
<comment type="caution">
    <text evidence="2">The sequence shown here is derived from an EMBL/GenBank/DDBJ whole genome shotgun (WGS) entry which is preliminary data.</text>
</comment>
<feature type="domain" description="GmrSD restriction endonucleases C-terminal" evidence="1">
    <location>
        <begin position="103"/>
        <end position="239"/>
    </location>
</feature>
<organism evidence="2 3">
    <name type="scientific">candidate division MSBL1 archaeon SCGC-AAA259B11</name>
    <dbReference type="NCBI Taxonomy" id="1698260"/>
    <lineage>
        <taxon>Archaea</taxon>
        <taxon>Methanobacteriati</taxon>
        <taxon>Methanobacteriota</taxon>
        <taxon>candidate division MSBL1</taxon>
    </lineage>
</organism>
<dbReference type="InterPro" id="IPR011089">
    <property type="entry name" value="GmrSD_C"/>
</dbReference>
<gene>
    <name evidence="2" type="ORF">AKJ61_03940</name>
</gene>
<evidence type="ECO:0000313" key="3">
    <source>
        <dbReference type="Proteomes" id="UP000070184"/>
    </source>
</evidence>
<dbReference type="EMBL" id="LHXK01000069">
    <property type="protein sequence ID" value="KXA88924.1"/>
    <property type="molecule type" value="Genomic_DNA"/>
</dbReference>
<protein>
    <recommendedName>
        <fullName evidence="1">GmrSD restriction endonucleases C-terminal domain-containing protein</fullName>
    </recommendedName>
</protein>
<sequence>MNYVVKVLVGSMGNIRPLLMALWIRKESMSENKYLEILDLIETLVVRMYSIVQRPAYTARHRIYELARDIYQENILPEEIIEKVIEIIEDKAGDDDVKKALTGEYDNFYSDFGKKEIRFLLYFYEKTKQKESDKQKMPFNLEEWVNGKLVGADKEVNIEVDHIHPQSPKKDFDLEDDKHRLGNLSILPEKENKSLQAAVQADKEEVYKYVNLEMNKDIVPALENWNKKEIMDREDDIVKNILDHWSY</sequence>
<name>A0A133U413_9EURY</name>